<feature type="transmembrane region" description="Helical" evidence="2">
    <location>
        <begin position="234"/>
        <end position="252"/>
    </location>
</feature>
<keyword evidence="2" id="KW-1133">Transmembrane helix</keyword>
<sequence>MNDEKNTKYEKLGVGDNILLNTNKLQKNKINIYNKEYIEKIKRLKEKKYFGSKTIGKGSSYIYLINQIFGSGIVSIPYVFKSCGWLPCLIMNILICVLTAFNTLLFLRTMTMIPNNIHFNKRYEYISTVCYFLGKNNIFFLLIQICFYASILASNIISIVIVSHAVDHILINIFGYTVGFVLYPNFGFTVFNNINDLYYTKNYILCITVGYIINAITSIYFSQSNLEDNMKIQFLSFFFLMSTIFQMIYLSILKIYRFNINNVNIIQKTGIKKYSDIKYPSAFGDFNFRQLLSSYIASYSTVTVIPCWANEMKSDVKIIKTVWLSNFFCCFIYYIYGLILCTAYPHINNDNILNDILQNPLINIYMKISIYMFDLLTIAPGIYVYCIATRYNLINSNICSEKVAFIFGTIFPFLISWFFTSSSFFENIFTWSSLIFSFACNFITPSIIYLIACKNIPYSEKNPLKYIHVLYDPNEYKKKKPLYNILYSNFNDEKSNFDYANQKSINIKKEIENEKNIFEIQPNSIVSKEDNKKKIKQFDGNSNDMHDSYFLKSSSYDSDDHTIAKIDENSINNKYVNDFNNGKNNILYDVDKINSINVLRNTGKANKKLNSHSYIQDKEKRNDFSYYYLQNRYKMPNDKTNSNDYSKEGEIHIQDKRKNTQYPSREDFIVSINKELTSCVTKEGNSIKKKKKSVSLNVDNNLIKTNTEESEWETKKENYEQKQEEKKEVEKKTEDKLILHESFEKDNYFSKDNIEKNKKKSDEYYNIEKKKKDPFIFRKYNSLFNINVKNLPDNTKMKNILPNNIRKSRKHKTVMGFEKKNKKNKNVSIINLKESSESSDFSDDILNDKIIADLSRDIYNDIKIIKKNYEREEYLIKFSDIFDSFLNLKLILESEYNEKNSFNFFYNSGITNQNDFSNIKKENNTINGNLLSFNNSNKCNFNNGRKEKSFLSDIMNKEKKIVDKEISENNIEKIKRKQIGKNEQNSSNYRKGGIKKNEENEEGKINENKINISPLDYLRNNTIHKNNKKEKIVTGFTDDIYEKKLRKIKEEIDMIINGINNNQNFTWAFDGNKNRDDSNVILNNKNINVSNVKCFLQSNDSMYPSYRKSKSESYFSILSLNKRNFYKRDKKSSLHFLNKLGTKENSLLNNRMSDDDINKYIQIRSADYYRKFTTEQSDEKPFHSYSISRDKIKKRNKLIKDSESRSESSEKQENDFKKKINLRSENFEFDTESSYKSDENKNFKDKNKFKMNNKKIKPKEKNYIDFNENNIQSKDRLLYFLNSYSRKSKMYKDINRLTVPDNVYNVIPKINKINGKSSFDDNINNIFNYYKYHFLLSFSEKNKKRGNLNIYKNIRNANLFCNYRNNENNSLYNNSDTNNKDNKLNENINSFEKIQSKELLKSVSKSHYLNKFPNDEKKEPLLNNSQNEKQFDDLPTINLICPEKPLCGYEDAYQIDDYINGKINENIIHVYPSTYLRIKHVEITELLLFITIMLLFISILYDFIY</sequence>
<feature type="compositionally biased region" description="Basic and acidic residues" evidence="1">
    <location>
        <begin position="712"/>
        <end position="729"/>
    </location>
</feature>
<dbReference type="Proteomes" id="UP000220158">
    <property type="component" value="Chromosome 11"/>
</dbReference>
<feature type="transmembrane region" description="Helical" evidence="2">
    <location>
        <begin position="1486"/>
        <end position="1504"/>
    </location>
</feature>
<feature type="transmembrane region" description="Helical" evidence="2">
    <location>
        <begin position="138"/>
        <end position="163"/>
    </location>
</feature>
<feature type="transmembrane region" description="Helical" evidence="2">
    <location>
        <begin position="403"/>
        <end position="425"/>
    </location>
</feature>
<dbReference type="EMBL" id="LN835306">
    <property type="protein sequence ID" value="CRH00660.1"/>
    <property type="molecule type" value="Genomic_DNA"/>
</dbReference>
<feature type="region of interest" description="Disordered" evidence="1">
    <location>
        <begin position="707"/>
        <end position="729"/>
    </location>
</feature>
<organism evidence="3 4">
    <name type="scientific">Plasmodium relictum</name>
    <dbReference type="NCBI Taxonomy" id="85471"/>
    <lineage>
        <taxon>Eukaryota</taxon>
        <taxon>Sar</taxon>
        <taxon>Alveolata</taxon>
        <taxon>Apicomplexa</taxon>
        <taxon>Aconoidasida</taxon>
        <taxon>Haemosporida</taxon>
        <taxon>Plasmodiidae</taxon>
        <taxon>Plasmodium</taxon>
        <taxon>Plasmodium (Haemamoeba)</taxon>
    </lineage>
</organism>
<dbReference type="VEuPathDB" id="PlasmoDB:PRELSG_1100700"/>
<accession>A0A1J1H793</accession>
<feature type="transmembrane region" description="Helical" evidence="2">
    <location>
        <begin position="322"/>
        <end position="348"/>
    </location>
</feature>
<feature type="transmembrane region" description="Helical" evidence="2">
    <location>
        <begin position="368"/>
        <end position="391"/>
    </location>
</feature>
<evidence type="ECO:0000313" key="3">
    <source>
        <dbReference type="EMBL" id="CRH00660.1"/>
    </source>
</evidence>
<feature type="region of interest" description="Disordered" evidence="1">
    <location>
        <begin position="977"/>
        <end position="1002"/>
    </location>
</feature>
<dbReference type="PANTHER" id="PTHR16189">
    <property type="entry name" value="TRANSMEMBRANE PROTEIN 104-RELATED"/>
    <property type="match status" value="1"/>
</dbReference>
<feature type="region of interest" description="Disordered" evidence="1">
    <location>
        <begin position="1197"/>
        <end position="1217"/>
    </location>
</feature>
<keyword evidence="2" id="KW-0472">Membrane</keyword>
<dbReference type="OrthoDB" id="294541at2759"/>
<keyword evidence="4" id="KW-1185">Reference proteome</keyword>
<reference evidence="3 4" key="1">
    <citation type="submission" date="2015-04" db="EMBL/GenBank/DDBJ databases">
        <authorList>
            <consortium name="Pathogen Informatics"/>
        </authorList>
    </citation>
    <scope>NUCLEOTIDE SEQUENCE [LARGE SCALE GENOMIC DNA]</scope>
    <source>
        <strain evidence="3 4">SGS1</strain>
    </source>
</reference>
<evidence type="ECO:0000313" key="4">
    <source>
        <dbReference type="Proteomes" id="UP000220158"/>
    </source>
</evidence>
<dbReference type="GeneID" id="39736783"/>
<feature type="transmembrane region" description="Helical" evidence="2">
    <location>
        <begin position="61"/>
        <end position="78"/>
    </location>
</feature>
<dbReference type="PANTHER" id="PTHR16189:SF3">
    <property type="entry name" value="AMINO ACID TRANSPORTER TRANSMEMBRANE DOMAIN-CONTAINING PROTEIN"/>
    <property type="match status" value="1"/>
</dbReference>
<evidence type="ECO:0000256" key="2">
    <source>
        <dbReference type="SAM" id="Phobius"/>
    </source>
</evidence>
<dbReference type="RefSeq" id="XP_028533663.1">
    <property type="nucleotide sequence ID" value="XM_028677255.1"/>
</dbReference>
<keyword evidence="2" id="KW-0812">Transmembrane</keyword>
<evidence type="ECO:0000256" key="1">
    <source>
        <dbReference type="SAM" id="MobiDB-lite"/>
    </source>
</evidence>
<feature type="transmembrane region" description="Helical" evidence="2">
    <location>
        <begin position="84"/>
        <end position="107"/>
    </location>
</feature>
<dbReference type="OMA" id="CYFLGKN"/>
<feature type="transmembrane region" description="Helical" evidence="2">
    <location>
        <begin position="203"/>
        <end position="222"/>
    </location>
</feature>
<feature type="compositionally biased region" description="Basic and acidic residues" evidence="1">
    <location>
        <begin position="1198"/>
        <end position="1217"/>
    </location>
</feature>
<name>A0A1J1H793_PLARL</name>
<proteinExistence type="predicted"/>
<protein>
    <submittedName>
        <fullName evidence="3">Amino acid transporter, putative</fullName>
    </submittedName>
</protein>
<dbReference type="KEGG" id="prel:PRELSG_1100700"/>
<gene>
    <name evidence="3" type="ORF">PRELSG_1100700</name>
</gene>
<feature type="transmembrane region" description="Helical" evidence="2">
    <location>
        <begin position="169"/>
        <end position="191"/>
    </location>
</feature>